<dbReference type="RefSeq" id="WP_147165470.1">
    <property type="nucleotide sequence ID" value="NZ_VOOR01000001.1"/>
</dbReference>
<keyword evidence="10" id="KW-1185">Reference proteome</keyword>
<organism evidence="9 10">
    <name type="scientific">Phaeodactylibacter luteus</name>
    <dbReference type="NCBI Taxonomy" id="1564516"/>
    <lineage>
        <taxon>Bacteria</taxon>
        <taxon>Pseudomonadati</taxon>
        <taxon>Bacteroidota</taxon>
        <taxon>Saprospiria</taxon>
        <taxon>Saprospirales</taxon>
        <taxon>Haliscomenobacteraceae</taxon>
        <taxon>Phaeodactylibacter</taxon>
    </lineage>
</organism>
<evidence type="ECO:0000256" key="4">
    <source>
        <dbReference type="ARBA" id="ARBA00022833"/>
    </source>
</evidence>
<dbReference type="InterPro" id="IPR051156">
    <property type="entry name" value="Mito/Outer_Membr_Metalloprot"/>
</dbReference>
<accession>A0A5C6S5W7</accession>
<feature type="signal peptide" evidence="7">
    <location>
        <begin position="1"/>
        <end position="24"/>
    </location>
</feature>
<evidence type="ECO:0000256" key="1">
    <source>
        <dbReference type="ARBA" id="ARBA00022670"/>
    </source>
</evidence>
<keyword evidence="1 6" id="KW-0645">Protease</keyword>
<keyword evidence="7" id="KW-0732">Signal</keyword>
<evidence type="ECO:0000256" key="5">
    <source>
        <dbReference type="ARBA" id="ARBA00023049"/>
    </source>
</evidence>
<proteinExistence type="inferred from homology"/>
<dbReference type="GO" id="GO:0051603">
    <property type="term" value="P:proteolysis involved in protein catabolic process"/>
    <property type="evidence" value="ECO:0007669"/>
    <property type="project" value="TreeGrafter"/>
</dbReference>
<dbReference type="OrthoDB" id="9810445at2"/>
<dbReference type="PANTHER" id="PTHR22726:SF1">
    <property type="entry name" value="METALLOENDOPEPTIDASE OMA1, MITOCHONDRIAL"/>
    <property type="match status" value="1"/>
</dbReference>
<evidence type="ECO:0000313" key="10">
    <source>
        <dbReference type="Proteomes" id="UP000321580"/>
    </source>
</evidence>
<keyword evidence="2" id="KW-0479">Metal-binding</keyword>
<gene>
    <name evidence="9" type="ORF">FRY97_00600</name>
</gene>
<dbReference type="GO" id="GO:0016020">
    <property type="term" value="C:membrane"/>
    <property type="evidence" value="ECO:0007669"/>
    <property type="project" value="TreeGrafter"/>
</dbReference>
<dbReference type="GO" id="GO:0004222">
    <property type="term" value="F:metalloendopeptidase activity"/>
    <property type="evidence" value="ECO:0007669"/>
    <property type="project" value="InterPro"/>
</dbReference>
<dbReference type="AlphaFoldDB" id="A0A5C6S5W7"/>
<dbReference type="InterPro" id="IPR001915">
    <property type="entry name" value="Peptidase_M48"/>
</dbReference>
<evidence type="ECO:0000256" key="2">
    <source>
        <dbReference type="ARBA" id="ARBA00022723"/>
    </source>
</evidence>
<dbReference type="Proteomes" id="UP000321580">
    <property type="component" value="Unassembled WGS sequence"/>
</dbReference>
<evidence type="ECO:0000313" key="9">
    <source>
        <dbReference type="EMBL" id="TXB70238.1"/>
    </source>
</evidence>
<reference evidence="9 10" key="1">
    <citation type="submission" date="2019-08" db="EMBL/GenBank/DDBJ databases">
        <title>Genome of Phaeodactylibacter luteus.</title>
        <authorList>
            <person name="Bowman J.P."/>
        </authorList>
    </citation>
    <scope>NUCLEOTIDE SEQUENCE [LARGE SCALE GENOMIC DNA]</scope>
    <source>
        <strain evidence="9 10">KCTC 42180</strain>
    </source>
</reference>
<keyword evidence="5 6" id="KW-0482">Metalloprotease</keyword>
<name>A0A5C6S5W7_9BACT</name>
<evidence type="ECO:0000256" key="6">
    <source>
        <dbReference type="RuleBase" id="RU003983"/>
    </source>
</evidence>
<comment type="similarity">
    <text evidence="6">Belongs to the peptidase M48 family.</text>
</comment>
<dbReference type="PANTHER" id="PTHR22726">
    <property type="entry name" value="METALLOENDOPEPTIDASE OMA1"/>
    <property type="match status" value="1"/>
</dbReference>
<dbReference type="Pfam" id="PF01435">
    <property type="entry name" value="Peptidase_M48"/>
    <property type="match status" value="1"/>
</dbReference>
<keyword evidence="3 6" id="KW-0378">Hydrolase</keyword>
<dbReference type="EMBL" id="VOOR01000001">
    <property type="protein sequence ID" value="TXB70238.1"/>
    <property type="molecule type" value="Genomic_DNA"/>
</dbReference>
<sequence>MKFLKITTAAVAALALILTINACKGDDDRGGGINLFTIQDDMELGQQLRDEILANPTEYPILNEGQYAGAYAYIRDIVDDILASGELEYADEFAWEVYIIDDPETLNAFAAPGGYIFVYTGLIKFLEEKDDFVGVMGHEMAHADLRHSTQQLTQQYGVATLLGLLLGQDQDLLTNVLGSLLGLRFSRDDESQADKFSVIYLCQTEYAANGAASFFQKLVDAGSATPPEFLSTHPSPDNRVEAINMEAEDRNCDTTFDSDAAEWANFQNSLP</sequence>
<comment type="cofactor">
    <cofactor evidence="6">
        <name>Zn(2+)</name>
        <dbReference type="ChEBI" id="CHEBI:29105"/>
    </cofactor>
    <text evidence="6">Binds 1 zinc ion per subunit.</text>
</comment>
<dbReference type="GO" id="GO:0046872">
    <property type="term" value="F:metal ion binding"/>
    <property type="evidence" value="ECO:0007669"/>
    <property type="project" value="UniProtKB-KW"/>
</dbReference>
<dbReference type="Gene3D" id="3.30.2010.10">
    <property type="entry name" value="Metalloproteases ('zincins'), catalytic domain"/>
    <property type="match status" value="1"/>
</dbReference>
<comment type="caution">
    <text evidence="9">The sequence shown here is derived from an EMBL/GenBank/DDBJ whole genome shotgun (WGS) entry which is preliminary data.</text>
</comment>
<evidence type="ECO:0000256" key="7">
    <source>
        <dbReference type="SAM" id="SignalP"/>
    </source>
</evidence>
<feature type="domain" description="Peptidase M48" evidence="8">
    <location>
        <begin position="72"/>
        <end position="244"/>
    </location>
</feature>
<evidence type="ECO:0000256" key="3">
    <source>
        <dbReference type="ARBA" id="ARBA00022801"/>
    </source>
</evidence>
<protein>
    <submittedName>
        <fullName evidence="9">M48 family metalloprotease</fullName>
    </submittedName>
</protein>
<evidence type="ECO:0000259" key="8">
    <source>
        <dbReference type="Pfam" id="PF01435"/>
    </source>
</evidence>
<feature type="chain" id="PRO_5023083247" evidence="7">
    <location>
        <begin position="25"/>
        <end position="271"/>
    </location>
</feature>
<keyword evidence="4 6" id="KW-0862">Zinc</keyword>